<comment type="caution">
    <text evidence="2">The sequence shown here is derived from an EMBL/GenBank/DDBJ whole genome shotgun (WGS) entry which is preliminary data.</text>
</comment>
<protein>
    <recommendedName>
        <fullName evidence="4">RNase H type-1 domain-containing protein</fullName>
    </recommendedName>
</protein>
<feature type="region of interest" description="Disordered" evidence="1">
    <location>
        <begin position="32"/>
        <end position="54"/>
    </location>
</feature>
<accession>A0AAV1W6T3</accession>
<gene>
    <name evidence="2" type="ORF">LLUT_LOCUS6060</name>
</gene>
<dbReference type="AlphaFoldDB" id="A0AAV1W6T3"/>
<evidence type="ECO:0000256" key="1">
    <source>
        <dbReference type="SAM" id="MobiDB-lite"/>
    </source>
</evidence>
<dbReference type="EMBL" id="CAXHTB010000004">
    <property type="protein sequence ID" value="CAL0305000.1"/>
    <property type="molecule type" value="Genomic_DNA"/>
</dbReference>
<proteinExistence type="predicted"/>
<dbReference type="Proteomes" id="UP001497480">
    <property type="component" value="Unassembled WGS sequence"/>
</dbReference>
<keyword evidence="3" id="KW-1185">Reference proteome</keyword>
<sequence length="89" mass="9692">MALRPEGKEKTLTRLRKWSFPPYKKKKQLPAGRMKLKTDGCAKGSPGPLGIGGIARDDQGGYEIKDGILETDSAEALSLITNAEIEDHP</sequence>
<evidence type="ECO:0008006" key="4">
    <source>
        <dbReference type="Google" id="ProtNLM"/>
    </source>
</evidence>
<name>A0AAV1W6T3_LUPLU</name>
<evidence type="ECO:0000313" key="3">
    <source>
        <dbReference type="Proteomes" id="UP001497480"/>
    </source>
</evidence>
<reference evidence="2 3" key="1">
    <citation type="submission" date="2024-03" db="EMBL/GenBank/DDBJ databases">
        <authorList>
            <person name="Martinez-Hernandez J."/>
        </authorList>
    </citation>
    <scope>NUCLEOTIDE SEQUENCE [LARGE SCALE GENOMIC DNA]</scope>
</reference>
<evidence type="ECO:0000313" key="2">
    <source>
        <dbReference type="EMBL" id="CAL0305000.1"/>
    </source>
</evidence>
<organism evidence="2 3">
    <name type="scientific">Lupinus luteus</name>
    <name type="common">European yellow lupine</name>
    <dbReference type="NCBI Taxonomy" id="3873"/>
    <lineage>
        <taxon>Eukaryota</taxon>
        <taxon>Viridiplantae</taxon>
        <taxon>Streptophyta</taxon>
        <taxon>Embryophyta</taxon>
        <taxon>Tracheophyta</taxon>
        <taxon>Spermatophyta</taxon>
        <taxon>Magnoliopsida</taxon>
        <taxon>eudicotyledons</taxon>
        <taxon>Gunneridae</taxon>
        <taxon>Pentapetalae</taxon>
        <taxon>rosids</taxon>
        <taxon>fabids</taxon>
        <taxon>Fabales</taxon>
        <taxon>Fabaceae</taxon>
        <taxon>Papilionoideae</taxon>
        <taxon>50 kb inversion clade</taxon>
        <taxon>genistoids sensu lato</taxon>
        <taxon>core genistoids</taxon>
        <taxon>Genisteae</taxon>
        <taxon>Lupinus</taxon>
    </lineage>
</organism>